<feature type="domain" description="Cation/H+ exchanger transmembrane" evidence="10">
    <location>
        <begin position="12"/>
        <end position="384"/>
    </location>
</feature>
<accession>A0ABV3L8E4</accession>
<dbReference type="InterPro" id="IPR006153">
    <property type="entry name" value="Cation/H_exchanger_TM"/>
</dbReference>
<keyword evidence="5 9" id="KW-0812">Transmembrane</keyword>
<feature type="transmembrane region" description="Helical" evidence="9">
    <location>
        <begin position="331"/>
        <end position="349"/>
    </location>
</feature>
<dbReference type="PANTHER" id="PTHR32507:SF8">
    <property type="entry name" value="CNH1P"/>
    <property type="match status" value="1"/>
</dbReference>
<feature type="transmembrane region" description="Helical" evidence="9">
    <location>
        <begin position="193"/>
        <end position="209"/>
    </location>
</feature>
<evidence type="ECO:0000256" key="7">
    <source>
        <dbReference type="ARBA" id="ARBA00023065"/>
    </source>
</evidence>
<protein>
    <submittedName>
        <fullName evidence="11">Cation:proton antiporter</fullName>
    </submittedName>
</protein>
<gene>
    <name evidence="11" type="ORF">AB0T83_13385</name>
</gene>
<keyword evidence="6 9" id="KW-1133">Transmembrane helix</keyword>
<feature type="transmembrane region" description="Helical" evidence="9">
    <location>
        <begin position="361"/>
        <end position="384"/>
    </location>
</feature>
<keyword evidence="3" id="KW-0050">Antiport</keyword>
<comment type="subcellular location">
    <subcellularLocation>
        <location evidence="1">Cell membrane</location>
        <topology evidence="1">Multi-pass membrane protein</topology>
    </subcellularLocation>
</comment>
<feature type="transmembrane region" description="Helical" evidence="9">
    <location>
        <begin position="156"/>
        <end position="173"/>
    </location>
</feature>
<evidence type="ECO:0000313" key="12">
    <source>
        <dbReference type="Proteomes" id="UP001553161"/>
    </source>
</evidence>
<keyword evidence="4" id="KW-1003">Cell membrane</keyword>
<keyword evidence="2" id="KW-0813">Transport</keyword>
<reference evidence="11 12" key="1">
    <citation type="submission" date="2024-07" db="EMBL/GenBank/DDBJ databases">
        <authorList>
            <person name="Kang M."/>
        </authorList>
    </citation>
    <scope>NUCLEOTIDE SEQUENCE [LARGE SCALE GENOMIC DNA]</scope>
    <source>
        <strain evidence="11 12">DFM31</strain>
    </source>
</reference>
<evidence type="ECO:0000256" key="1">
    <source>
        <dbReference type="ARBA" id="ARBA00004651"/>
    </source>
</evidence>
<evidence type="ECO:0000256" key="4">
    <source>
        <dbReference type="ARBA" id="ARBA00022475"/>
    </source>
</evidence>
<dbReference type="Pfam" id="PF00999">
    <property type="entry name" value="Na_H_Exchanger"/>
    <property type="match status" value="1"/>
</dbReference>
<sequence length="427" mass="45713">MGLILLCLVTAAYCMFGKRLERTMVTGPMIFIALGVVLNQAGLYDAVYGEEALHVVAELALILLLFLDAAQTNLRVLARSHQWPVRMLLLGLPLAWLLGAGAIHLILPDWPLIFALLMAAILTPTDAALGQAVVSNPDVPERPRRALTVESGLNDGLALPLILLLASIAGSIVTNDARDWAIFGMKQLTLGPLAGIAIGWLGGRLLIWAKDTRATSKAYEGIGAIALATGTYLLADLIGGNGFIAAFTGGLVFGHVVKDRCHFVYEFTENEGQMLAWGAFFLLGVTLVPDALPHLGLGELAVILASLFITRPLAIWLSLAGTDASPMTKVFFGWFGPRGLATALFAFTVMPDIGAEWGEKILFLAINTVWISALLHGLTAVPAARAYAARLSELTPKAELTPIKASAKPLRTRYLRPRNVPRSGENP</sequence>
<keyword evidence="8 9" id="KW-0472">Membrane</keyword>
<dbReference type="PANTHER" id="PTHR32507">
    <property type="entry name" value="NA(+)/H(+) ANTIPORTER 1"/>
    <property type="match status" value="1"/>
</dbReference>
<evidence type="ECO:0000259" key="10">
    <source>
        <dbReference type="Pfam" id="PF00999"/>
    </source>
</evidence>
<evidence type="ECO:0000256" key="9">
    <source>
        <dbReference type="SAM" id="Phobius"/>
    </source>
</evidence>
<proteinExistence type="predicted"/>
<name>A0ABV3L8E4_9RHOB</name>
<evidence type="ECO:0000256" key="3">
    <source>
        <dbReference type="ARBA" id="ARBA00022449"/>
    </source>
</evidence>
<dbReference type="Gene3D" id="1.20.1530.20">
    <property type="match status" value="1"/>
</dbReference>
<dbReference type="InterPro" id="IPR038770">
    <property type="entry name" value="Na+/solute_symporter_sf"/>
</dbReference>
<feature type="transmembrane region" description="Helical" evidence="9">
    <location>
        <begin position="221"/>
        <end position="254"/>
    </location>
</feature>
<feature type="transmembrane region" description="Helical" evidence="9">
    <location>
        <begin position="83"/>
        <end position="107"/>
    </location>
</feature>
<evidence type="ECO:0000256" key="8">
    <source>
        <dbReference type="ARBA" id="ARBA00023136"/>
    </source>
</evidence>
<feature type="transmembrane region" description="Helical" evidence="9">
    <location>
        <begin position="113"/>
        <end position="135"/>
    </location>
</feature>
<feature type="transmembrane region" description="Helical" evidence="9">
    <location>
        <begin position="300"/>
        <end position="319"/>
    </location>
</feature>
<feature type="transmembrane region" description="Helical" evidence="9">
    <location>
        <begin position="52"/>
        <end position="71"/>
    </location>
</feature>
<feature type="transmembrane region" description="Helical" evidence="9">
    <location>
        <begin position="274"/>
        <end position="293"/>
    </location>
</feature>
<evidence type="ECO:0000313" key="11">
    <source>
        <dbReference type="EMBL" id="MEV8467767.1"/>
    </source>
</evidence>
<organism evidence="11 12">
    <name type="scientific">Meridianimarinicoccus marinus</name>
    <dbReference type="NCBI Taxonomy" id="3231483"/>
    <lineage>
        <taxon>Bacteria</taxon>
        <taxon>Pseudomonadati</taxon>
        <taxon>Pseudomonadota</taxon>
        <taxon>Alphaproteobacteria</taxon>
        <taxon>Rhodobacterales</taxon>
        <taxon>Paracoccaceae</taxon>
        <taxon>Meridianimarinicoccus</taxon>
    </lineage>
</organism>
<dbReference type="RefSeq" id="WP_366193647.1">
    <property type="nucleotide sequence ID" value="NZ_JBFBVU010000017.1"/>
</dbReference>
<dbReference type="EMBL" id="JBFBVU010000017">
    <property type="protein sequence ID" value="MEV8467767.1"/>
    <property type="molecule type" value="Genomic_DNA"/>
</dbReference>
<comment type="caution">
    <text evidence="11">The sequence shown here is derived from an EMBL/GenBank/DDBJ whole genome shotgun (WGS) entry which is preliminary data.</text>
</comment>
<evidence type="ECO:0000256" key="5">
    <source>
        <dbReference type="ARBA" id="ARBA00022692"/>
    </source>
</evidence>
<evidence type="ECO:0000256" key="2">
    <source>
        <dbReference type="ARBA" id="ARBA00022448"/>
    </source>
</evidence>
<keyword evidence="12" id="KW-1185">Reference proteome</keyword>
<keyword evidence="7" id="KW-0406">Ion transport</keyword>
<evidence type="ECO:0000256" key="6">
    <source>
        <dbReference type="ARBA" id="ARBA00022989"/>
    </source>
</evidence>
<dbReference type="Proteomes" id="UP001553161">
    <property type="component" value="Unassembled WGS sequence"/>
</dbReference>